<sequence length="158" mass="18804">MDAYLDVWAYCLIPNHFHFLVQIKNKKELSNADLTGLQNLSGLISKKFSNFFNSYTKSVNKKYSRHGSLFQKPFKRVKVESKQYLQHLIHYIHHNPIHHHLAESYLDWKYSSYSAILTQHSTNIEKQKVLKLYQGRDNFISHHQTMKNYNKISHLLID</sequence>
<reference evidence="1 2" key="1">
    <citation type="submission" date="2021-03" db="EMBL/GenBank/DDBJ databases">
        <title>Aliifodinibius sp. nov., a new bacterium isolated from saline soil.</title>
        <authorList>
            <person name="Galisteo C."/>
            <person name="De La Haba R."/>
            <person name="Sanchez-Porro C."/>
            <person name="Ventosa A."/>
        </authorList>
    </citation>
    <scope>NUCLEOTIDE SEQUENCE [LARGE SCALE GENOMIC DNA]</scope>
    <source>
        <strain evidence="1 2">1BSP15-2V2</strain>
    </source>
</reference>
<dbReference type="PANTHER" id="PTHR34322:SF2">
    <property type="entry name" value="TRANSPOSASE IS200-LIKE DOMAIN-CONTAINING PROTEIN"/>
    <property type="match status" value="1"/>
</dbReference>
<proteinExistence type="predicted"/>
<evidence type="ECO:0000313" key="1">
    <source>
        <dbReference type="EMBL" id="MCW9707590.1"/>
    </source>
</evidence>
<organism evidence="1 2">
    <name type="scientific">Fodinibius salsisoli</name>
    <dbReference type="NCBI Taxonomy" id="2820877"/>
    <lineage>
        <taxon>Bacteria</taxon>
        <taxon>Pseudomonadati</taxon>
        <taxon>Balneolota</taxon>
        <taxon>Balneolia</taxon>
        <taxon>Balneolales</taxon>
        <taxon>Balneolaceae</taxon>
        <taxon>Fodinibius</taxon>
    </lineage>
</organism>
<accession>A0ABT3PP02</accession>
<protein>
    <submittedName>
        <fullName evidence="1">Transposase</fullName>
    </submittedName>
</protein>
<dbReference type="PANTHER" id="PTHR34322">
    <property type="entry name" value="TRANSPOSASE, Y1_TNP DOMAIN-CONTAINING"/>
    <property type="match status" value="1"/>
</dbReference>
<dbReference type="EMBL" id="JAGGJA010000007">
    <property type="protein sequence ID" value="MCW9707590.1"/>
    <property type="molecule type" value="Genomic_DNA"/>
</dbReference>
<evidence type="ECO:0000313" key="2">
    <source>
        <dbReference type="Proteomes" id="UP001207918"/>
    </source>
</evidence>
<dbReference type="Proteomes" id="UP001207918">
    <property type="component" value="Unassembled WGS sequence"/>
</dbReference>
<keyword evidence="2" id="KW-1185">Reference proteome</keyword>
<dbReference type="InterPro" id="IPR036515">
    <property type="entry name" value="Transposase_17_sf"/>
</dbReference>
<comment type="caution">
    <text evidence="1">The sequence shown here is derived from an EMBL/GenBank/DDBJ whole genome shotgun (WGS) entry which is preliminary data.</text>
</comment>
<name>A0ABT3PP02_9BACT</name>
<dbReference type="SUPFAM" id="SSF143422">
    <property type="entry name" value="Transposase IS200-like"/>
    <property type="match status" value="1"/>
</dbReference>
<dbReference type="Gene3D" id="3.30.70.1290">
    <property type="entry name" value="Transposase IS200-like"/>
    <property type="match status" value="1"/>
</dbReference>
<gene>
    <name evidence="1" type="ORF">J6I44_12055</name>
</gene>